<dbReference type="Pfam" id="PF04932">
    <property type="entry name" value="Wzy_C"/>
    <property type="match status" value="1"/>
</dbReference>
<feature type="transmembrane region" description="Helical" evidence="5">
    <location>
        <begin position="100"/>
        <end position="118"/>
    </location>
</feature>
<feature type="transmembrane region" description="Helical" evidence="5">
    <location>
        <begin position="55"/>
        <end position="71"/>
    </location>
</feature>
<name>A0ABW5MV58_9FLAO</name>
<evidence type="ECO:0000313" key="7">
    <source>
        <dbReference type="EMBL" id="MFD2587065.1"/>
    </source>
</evidence>
<feature type="transmembrane region" description="Helical" evidence="5">
    <location>
        <begin position="180"/>
        <end position="204"/>
    </location>
</feature>
<keyword evidence="3 5" id="KW-1133">Transmembrane helix</keyword>
<reference evidence="8" key="1">
    <citation type="journal article" date="2019" name="Int. J. Syst. Evol. Microbiol.">
        <title>The Global Catalogue of Microorganisms (GCM) 10K type strain sequencing project: providing services to taxonomists for standard genome sequencing and annotation.</title>
        <authorList>
            <consortium name="The Broad Institute Genomics Platform"/>
            <consortium name="The Broad Institute Genome Sequencing Center for Infectious Disease"/>
            <person name="Wu L."/>
            <person name="Ma J."/>
        </authorList>
    </citation>
    <scope>NUCLEOTIDE SEQUENCE [LARGE SCALE GENOMIC DNA]</scope>
    <source>
        <strain evidence="8">KCTC 52368</strain>
    </source>
</reference>
<evidence type="ECO:0000256" key="4">
    <source>
        <dbReference type="ARBA" id="ARBA00023136"/>
    </source>
</evidence>
<keyword evidence="2 5" id="KW-0812">Transmembrane</keyword>
<dbReference type="RefSeq" id="WP_377766625.1">
    <property type="nucleotide sequence ID" value="NZ_JBHULB010000011.1"/>
</dbReference>
<evidence type="ECO:0000256" key="2">
    <source>
        <dbReference type="ARBA" id="ARBA00022692"/>
    </source>
</evidence>
<gene>
    <name evidence="7" type="ORF">ACFSQJ_08995</name>
</gene>
<dbReference type="EMBL" id="JBHULB010000011">
    <property type="protein sequence ID" value="MFD2587065.1"/>
    <property type="molecule type" value="Genomic_DNA"/>
</dbReference>
<feature type="transmembrane region" description="Helical" evidence="5">
    <location>
        <begin position="240"/>
        <end position="259"/>
    </location>
</feature>
<dbReference type="GO" id="GO:0016874">
    <property type="term" value="F:ligase activity"/>
    <property type="evidence" value="ECO:0007669"/>
    <property type="project" value="UniProtKB-KW"/>
</dbReference>
<keyword evidence="8" id="KW-1185">Reference proteome</keyword>
<evidence type="ECO:0000259" key="6">
    <source>
        <dbReference type="Pfam" id="PF04932"/>
    </source>
</evidence>
<dbReference type="InterPro" id="IPR007016">
    <property type="entry name" value="O-antigen_ligase-rel_domated"/>
</dbReference>
<evidence type="ECO:0000256" key="3">
    <source>
        <dbReference type="ARBA" id="ARBA00022989"/>
    </source>
</evidence>
<organism evidence="7 8">
    <name type="scientific">Croceitalea marina</name>
    <dbReference type="NCBI Taxonomy" id="1775166"/>
    <lineage>
        <taxon>Bacteria</taxon>
        <taxon>Pseudomonadati</taxon>
        <taxon>Bacteroidota</taxon>
        <taxon>Flavobacteriia</taxon>
        <taxon>Flavobacteriales</taxon>
        <taxon>Flavobacteriaceae</taxon>
        <taxon>Croceitalea</taxon>
    </lineage>
</organism>
<comment type="caution">
    <text evidence="7">The sequence shown here is derived from an EMBL/GenBank/DDBJ whole genome shotgun (WGS) entry which is preliminary data.</text>
</comment>
<protein>
    <submittedName>
        <fullName evidence="7">O-antigen ligase family protein</fullName>
    </submittedName>
</protein>
<sequence length="274" mass="30375">MLLVFLLVSLGQGVTYSNGRLLLFGENPNMMGAKAAIAFLITISKLISDFSFKRAIIILGICIPFISLTAISGSRGALVSMFLGLFVLLYFRRTSVVNKWALLIFASLVSIMLITYLLETNPIMAERFMSTVETGDTGRNGLWDAAFNIIKDNIFIGAGFEGVKPMMLAYSGASMNPHNIFLYIFIACGLPGIILFLIFLIRLAKLLFYHFKKSGNSLNLVLFIIVIFNMSKQGGSIGKILFWFFFAVLIGSTVNMLSINELKKIRNEDISSIQ</sequence>
<proteinExistence type="predicted"/>
<evidence type="ECO:0000256" key="5">
    <source>
        <dbReference type="SAM" id="Phobius"/>
    </source>
</evidence>
<accession>A0ABW5MV58</accession>
<feature type="transmembrane region" description="Helical" evidence="5">
    <location>
        <begin position="216"/>
        <end position="234"/>
    </location>
</feature>
<evidence type="ECO:0000313" key="8">
    <source>
        <dbReference type="Proteomes" id="UP001597526"/>
    </source>
</evidence>
<dbReference type="InterPro" id="IPR051533">
    <property type="entry name" value="WaaL-like"/>
</dbReference>
<dbReference type="PANTHER" id="PTHR37422:SF17">
    <property type="entry name" value="O-ANTIGEN LIGASE"/>
    <property type="match status" value="1"/>
</dbReference>
<dbReference type="Proteomes" id="UP001597526">
    <property type="component" value="Unassembled WGS sequence"/>
</dbReference>
<dbReference type="PANTHER" id="PTHR37422">
    <property type="entry name" value="TEICHURONIC ACID BIOSYNTHESIS PROTEIN TUAE"/>
    <property type="match status" value="1"/>
</dbReference>
<keyword evidence="7" id="KW-0436">Ligase</keyword>
<comment type="subcellular location">
    <subcellularLocation>
        <location evidence="1">Membrane</location>
        <topology evidence="1">Multi-pass membrane protein</topology>
    </subcellularLocation>
</comment>
<keyword evidence="4 5" id="KW-0472">Membrane</keyword>
<feature type="domain" description="O-antigen ligase-related" evidence="6">
    <location>
        <begin position="66"/>
        <end position="197"/>
    </location>
</feature>
<evidence type="ECO:0000256" key="1">
    <source>
        <dbReference type="ARBA" id="ARBA00004141"/>
    </source>
</evidence>